<dbReference type="InterPro" id="IPR001497">
    <property type="entry name" value="MethylDNA_cys_MeTrfase_AS"/>
</dbReference>
<dbReference type="PANTHER" id="PTHR10815:SF14">
    <property type="entry name" value="BIFUNCTIONAL TRANSCRIPTIONAL ACTIVATOR_DNA REPAIR ENZYME ADA"/>
    <property type="match status" value="1"/>
</dbReference>
<accession>A0A059L8Q7</accession>
<evidence type="ECO:0000256" key="7">
    <source>
        <dbReference type="ARBA" id="ARBA00023204"/>
    </source>
</evidence>
<dbReference type="InterPro" id="IPR036388">
    <property type="entry name" value="WH-like_DNA-bd_sf"/>
</dbReference>
<comment type="caution">
    <text evidence="10">The sequence shown here is derived from an EMBL/GenBank/DDBJ whole genome shotgun (WGS) entry which is preliminary data.</text>
</comment>
<keyword evidence="4 10" id="KW-0489">Methyltransferase</keyword>
<dbReference type="PANTHER" id="PTHR10815">
    <property type="entry name" value="METHYLATED-DNA--PROTEIN-CYSTEINE METHYLTRANSFERASE"/>
    <property type="match status" value="1"/>
</dbReference>
<dbReference type="Pfam" id="PF01035">
    <property type="entry name" value="DNA_binding_1"/>
    <property type="match status" value="1"/>
</dbReference>
<keyword evidence="5 10" id="KW-0808">Transferase</keyword>
<dbReference type="FunFam" id="1.10.10.10:FF:000214">
    <property type="entry name" value="Methylated-DNA--protein-cysteine methyltransferase"/>
    <property type="match status" value="1"/>
</dbReference>
<evidence type="ECO:0000256" key="8">
    <source>
        <dbReference type="ARBA" id="ARBA00049348"/>
    </source>
</evidence>
<dbReference type="NCBIfam" id="TIGR00589">
    <property type="entry name" value="ogt"/>
    <property type="match status" value="1"/>
</dbReference>
<dbReference type="EC" id="2.1.1.63" evidence="3"/>
<feature type="domain" description="Methylated-DNA-[protein]-cysteine S-methyltransferase DNA binding" evidence="9">
    <location>
        <begin position="88"/>
        <end position="166"/>
    </location>
</feature>
<dbReference type="SUPFAM" id="SSF46767">
    <property type="entry name" value="Methylated DNA-protein cysteine methyltransferase, C-terminal domain"/>
    <property type="match status" value="1"/>
</dbReference>
<dbReference type="EMBL" id="AZQQ01000061">
    <property type="protein sequence ID" value="KDD70698.1"/>
    <property type="molecule type" value="Genomic_DNA"/>
</dbReference>
<keyword evidence="6" id="KW-0227">DNA damage</keyword>
<dbReference type="Gene3D" id="1.10.10.10">
    <property type="entry name" value="Winged helix-like DNA-binding domain superfamily/Winged helix DNA-binding domain"/>
    <property type="match status" value="1"/>
</dbReference>
<dbReference type="Proteomes" id="UP000026739">
    <property type="component" value="Unassembled WGS sequence"/>
</dbReference>
<dbReference type="InterPro" id="IPR014048">
    <property type="entry name" value="MethylDNA_cys_MeTrfase_DNA-bd"/>
</dbReference>
<comment type="catalytic activity">
    <reaction evidence="8">
        <text>a 6-O-methyl-2'-deoxyguanosine in DNA + L-cysteinyl-[protein] = S-methyl-L-cysteinyl-[protein] + a 2'-deoxyguanosine in DNA</text>
        <dbReference type="Rhea" id="RHEA:24000"/>
        <dbReference type="Rhea" id="RHEA-COMP:10131"/>
        <dbReference type="Rhea" id="RHEA-COMP:10132"/>
        <dbReference type="Rhea" id="RHEA-COMP:11367"/>
        <dbReference type="Rhea" id="RHEA-COMP:11368"/>
        <dbReference type="ChEBI" id="CHEBI:29950"/>
        <dbReference type="ChEBI" id="CHEBI:82612"/>
        <dbReference type="ChEBI" id="CHEBI:85445"/>
        <dbReference type="ChEBI" id="CHEBI:85448"/>
        <dbReference type="EC" id="2.1.1.63"/>
    </reaction>
</comment>
<dbReference type="GO" id="GO:0003908">
    <property type="term" value="F:methylated-DNA-[protein]-cysteine S-methyltransferase activity"/>
    <property type="evidence" value="ECO:0007669"/>
    <property type="project" value="UniProtKB-EC"/>
</dbReference>
<evidence type="ECO:0000313" key="11">
    <source>
        <dbReference type="Proteomes" id="UP000026739"/>
    </source>
</evidence>
<dbReference type="AlphaFoldDB" id="A0A059L8Q7"/>
<comment type="similarity">
    <text evidence="2">Belongs to the MGMT family.</text>
</comment>
<comment type="catalytic activity">
    <reaction evidence="1">
        <text>a 4-O-methyl-thymidine in DNA + L-cysteinyl-[protein] = a thymidine in DNA + S-methyl-L-cysteinyl-[protein]</text>
        <dbReference type="Rhea" id="RHEA:53428"/>
        <dbReference type="Rhea" id="RHEA-COMP:10131"/>
        <dbReference type="Rhea" id="RHEA-COMP:10132"/>
        <dbReference type="Rhea" id="RHEA-COMP:13555"/>
        <dbReference type="Rhea" id="RHEA-COMP:13556"/>
        <dbReference type="ChEBI" id="CHEBI:29950"/>
        <dbReference type="ChEBI" id="CHEBI:82612"/>
        <dbReference type="ChEBI" id="CHEBI:137386"/>
        <dbReference type="ChEBI" id="CHEBI:137387"/>
        <dbReference type="EC" id="2.1.1.63"/>
    </reaction>
</comment>
<evidence type="ECO:0000259" key="9">
    <source>
        <dbReference type="Pfam" id="PF01035"/>
    </source>
</evidence>
<evidence type="ECO:0000256" key="1">
    <source>
        <dbReference type="ARBA" id="ARBA00001286"/>
    </source>
</evidence>
<organism evidence="10 11">
    <name type="scientific">Pseudomonas mandelii PD30</name>
    <dbReference type="NCBI Taxonomy" id="1419583"/>
    <lineage>
        <taxon>Bacteria</taxon>
        <taxon>Pseudomonadati</taxon>
        <taxon>Pseudomonadota</taxon>
        <taxon>Gammaproteobacteria</taxon>
        <taxon>Pseudomonadales</taxon>
        <taxon>Pseudomonadaceae</taxon>
        <taxon>Pseudomonas</taxon>
    </lineage>
</organism>
<evidence type="ECO:0000313" key="10">
    <source>
        <dbReference type="EMBL" id="KDD70698.1"/>
    </source>
</evidence>
<dbReference type="InterPro" id="IPR036631">
    <property type="entry name" value="MGMT_N_sf"/>
</dbReference>
<gene>
    <name evidence="10" type="ORF">V466_05210</name>
</gene>
<sequence>MSTSSIRFISGTSSLGVLLLAFSAEGLCALLIGDDLATLERDLSQRFPGPQAPQRDEGLMPALEQTLRHLEDPRTTLDLPLDLTGSVFQRRVWEALRHIPVGETASYLDIARQLGQPTAFRAVANACGANPLAVIVPCHRVLRQDGSLGGYRWGLERKRQLLEREAQR</sequence>
<proteinExistence type="inferred from homology"/>
<reference evidence="10 11" key="1">
    <citation type="submission" date="2013-12" db="EMBL/GenBank/DDBJ databases">
        <authorList>
            <person name="Formusa P.A."/>
            <person name="Habash M."/>
            <person name="Lee H."/>
            <person name="Trevors J.T."/>
        </authorList>
    </citation>
    <scope>NUCLEOTIDE SEQUENCE [LARGE SCALE GENOMIC DNA]</scope>
    <source>
        <strain evidence="10 11">PD30</strain>
    </source>
</reference>
<dbReference type="SUPFAM" id="SSF53155">
    <property type="entry name" value="Methylated DNA-protein cysteine methyltransferase domain"/>
    <property type="match status" value="1"/>
</dbReference>
<evidence type="ECO:0000256" key="3">
    <source>
        <dbReference type="ARBA" id="ARBA00011918"/>
    </source>
</evidence>
<dbReference type="GO" id="GO:0006281">
    <property type="term" value="P:DNA repair"/>
    <property type="evidence" value="ECO:0007669"/>
    <property type="project" value="UniProtKB-KW"/>
</dbReference>
<dbReference type="Gene3D" id="3.30.160.70">
    <property type="entry name" value="Methylated DNA-protein cysteine methyltransferase domain"/>
    <property type="match status" value="1"/>
</dbReference>
<protein>
    <recommendedName>
        <fullName evidence="3">methylated-DNA--[protein]-cysteine S-methyltransferase</fullName>
        <ecNumber evidence="3">2.1.1.63</ecNumber>
    </recommendedName>
</protein>
<dbReference type="eggNOG" id="COG0350">
    <property type="taxonomic scope" value="Bacteria"/>
</dbReference>
<dbReference type="CDD" id="cd06445">
    <property type="entry name" value="ATase"/>
    <property type="match status" value="1"/>
</dbReference>
<dbReference type="GO" id="GO:0032259">
    <property type="term" value="P:methylation"/>
    <property type="evidence" value="ECO:0007669"/>
    <property type="project" value="UniProtKB-KW"/>
</dbReference>
<evidence type="ECO:0000256" key="6">
    <source>
        <dbReference type="ARBA" id="ARBA00022763"/>
    </source>
</evidence>
<keyword evidence="7" id="KW-0234">DNA repair</keyword>
<evidence type="ECO:0000256" key="2">
    <source>
        <dbReference type="ARBA" id="ARBA00008711"/>
    </source>
</evidence>
<dbReference type="InterPro" id="IPR036217">
    <property type="entry name" value="MethylDNA_cys_MeTrfase_DNAb"/>
</dbReference>
<dbReference type="RefSeq" id="WP_033055164.1">
    <property type="nucleotide sequence ID" value="NZ_AZQQ01000061.1"/>
</dbReference>
<name>A0A059L8Q7_9PSED</name>
<evidence type="ECO:0000256" key="5">
    <source>
        <dbReference type="ARBA" id="ARBA00022679"/>
    </source>
</evidence>
<evidence type="ECO:0000256" key="4">
    <source>
        <dbReference type="ARBA" id="ARBA00022603"/>
    </source>
</evidence>
<dbReference type="PROSITE" id="PS00374">
    <property type="entry name" value="MGMT"/>
    <property type="match status" value="1"/>
</dbReference>